<dbReference type="InterPro" id="IPR039999">
    <property type="entry name" value="LYAR"/>
</dbReference>
<dbReference type="Gene3D" id="3.30.1490.490">
    <property type="match status" value="1"/>
</dbReference>
<proteinExistence type="inferred from homology"/>
<comment type="similarity">
    <text evidence="7">Belongs to the UPF0743 family.</text>
</comment>
<dbReference type="GO" id="GO:0005730">
    <property type="term" value="C:nucleolus"/>
    <property type="evidence" value="ECO:0007669"/>
    <property type="project" value="TreeGrafter"/>
</dbReference>
<evidence type="ECO:0000313" key="12">
    <source>
        <dbReference type="Proteomes" id="UP001149165"/>
    </source>
</evidence>
<feature type="compositionally biased region" description="Polar residues" evidence="9">
    <location>
        <begin position="257"/>
        <end position="266"/>
    </location>
</feature>
<evidence type="ECO:0000256" key="4">
    <source>
        <dbReference type="ARBA" id="ARBA00022771"/>
    </source>
</evidence>
<gene>
    <name evidence="11" type="ORF">N7456_007702</name>
</gene>
<comment type="caution">
    <text evidence="11">The sequence shown here is derived from an EMBL/GenBank/DDBJ whole genome shotgun (WGS) entry which is preliminary data.</text>
</comment>
<dbReference type="AlphaFoldDB" id="A0A9W9FB41"/>
<evidence type="ECO:0000256" key="5">
    <source>
        <dbReference type="ARBA" id="ARBA00022833"/>
    </source>
</evidence>
<feature type="compositionally biased region" description="Basic and acidic residues" evidence="9">
    <location>
        <begin position="93"/>
        <end position="105"/>
    </location>
</feature>
<dbReference type="SUPFAM" id="SSF57667">
    <property type="entry name" value="beta-beta-alpha zinc fingers"/>
    <property type="match status" value="2"/>
</dbReference>
<evidence type="ECO:0000256" key="6">
    <source>
        <dbReference type="ARBA" id="ARBA00023242"/>
    </source>
</evidence>
<accession>A0A9W9FB41</accession>
<dbReference type="InterPro" id="IPR036236">
    <property type="entry name" value="Znf_C2H2_sf"/>
</dbReference>
<dbReference type="PANTHER" id="PTHR13100:SF10">
    <property type="entry name" value="CELL GROWTH-REGULATING NUCLEOLAR PROTEIN"/>
    <property type="match status" value="1"/>
</dbReference>
<comment type="subcellular location">
    <subcellularLocation>
        <location evidence="1">Nucleus</location>
    </subcellularLocation>
</comment>
<feature type="compositionally biased region" description="Basic and acidic residues" evidence="9">
    <location>
        <begin position="406"/>
        <end position="415"/>
    </location>
</feature>
<dbReference type="PROSITE" id="PS51804">
    <property type="entry name" value="ZF_C2HC_LYAR"/>
    <property type="match status" value="2"/>
</dbReference>
<reference evidence="11" key="2">
    <citation type="journal article" date="2023" name="IMA Fungus">
        <title>Comparative genomic study of the Penicillium genus elucidates a diverse pangenome and 15 lateral gene transfer events.</title>
        <authorList>
            <person name="Petersen C."/>
            <person name="Sorensen T."/>
            <person name="Nielsen M.R."/>
            <person name="Sondergaard T.E."/>
            <person name="Sorensen J.L."/>
            <person name="Fitzpatrick D.A."/>
            <person name="Frisvad J.C."/>
            <person name="Nielsen K.L."/>
        </authorList>
    </citation>
    <scope>NUCLEOTIDE SEQUENCE</scope>
    <source>
        <strain evidence="11">IBT 30069</strain>
    </source>
</reference>
<dbReference type="GO" id="GO:0006364">
    <property type="term" value="P:rRNA processing"/>
    <property type="evidence" value="ECO:0007669"/>
    <property type="project" value="TreeGrafter"/>
</dbReference>
<keyword evidence="6" id="KW-0539">Nucleus</keyword>
<dbReference type="FunFam" id="3.30.1490.490:FF:000001">
    <property type="entry name" value="cell growth-regulating nucleolar protein-like"/>
    <property type="match status" value="1"/>
</dbReference>
<feature type="region of interest" description="Disordered" evidence="9">
    <location>
        <begin position="65"/>
        <end position="129"/>
    </location>
</feature>
<name>A0A9W9FB41_9EURO</name>
<dbReference type="Proteomes" id="UP001149165">
    <property type="component" value="Unassembled WGS sequence"/>
</dbReference>
<dbReference type="GO" id="GO:0008270">
    <property type="term" value="F:zinc ion binding"/>
    <property type="evidence" value="ECO:0007669"/>
    <property type="project" value="UniProtKB-KW"/>
</dbReference>
<evidence type="ECO:0000256" key="3">
    <source>
        <dbReference type="ARBA" id="ARBA00022737"/>
    </source>
</evidence>
<evidence type="ECO:0000256" key="9">
    <source>
        <dbReference type="SAM" id="MobiDB-lite"/>
    </source>
</evidence>
<evidence type="ECO:0000256" key="1">
    <source>
        <dbReference type="ARBA" id="ARBA00004123"/>
    </source>
</evidence>
<keyword evidence="12" id="KW-1185">Reference proteome</keyword>
<dbReference type="GO" id="GO:0000122">
    <property type="term" value="P:negative regulation of transcription by RNA polymerase II"/>
    <property type="evidence" value="ECO:0007669"/>
    <property type="project" value="TreeGrafter"/>
</dbReference>
<organism evidence="11 12">
    <name type="scientific">Penicillium angulare</name>
    <dbReference type="NCBI Taxonomy" id="116970"/>
    <lineage>
        <taxon>Eukaryota</taxon>
        <taxon>Fungi</taxon>
        <taxon>Dikarya</taxon>
        <taxon>Ascomycota</taxon>
        <taxon>Pezizomycotina</taxon>
        <taxon>Eurotiomycetes</taxon>
        <taxon>Eurotiomycetidae</taxon>
        <taxon>Eurotiales</taxon>
        <taxon>Aspergillaceae</taxon>
        <taxon>Penicillium</taxon>
    </lineage>
</organism>
<keyword evidence="3" id="KW-0677">Repeat</keyword>
<sequence length="544" mass="60332">MVSFSCEACGDVLTKKKLDPHRGQCRGASYTCIDCMVHFYGTEYRSHTSCMTEDQKYQGALYKEKPAKGQKKGQNTPNNKNANGKQNARHQQPRVEDASESDHVKFAQAPPPPAPTPPPAGEAKPTADTMAKAEKPVNVFDYLVADETPNASKASLAGPKEQMTMVAEAPSLFEPSTTLAQLNAKSDDEGNYDIAYEENGFSYGADPIPLTVYSNNVPNYSTEFVTPAPKKRKDRRKEEKRASGSVSEKKRKRGQEESFNSPQQEIDTPMMDAPSSVINNAGTPVLNHSGLTGGLNRMMRSPSHEIDDTPAHGSRTYQDVSSPIKRSKRNGKEVHGNGDPGLGISIKNRAERLVSSMFGGTGSVASASSGGNEQGPRAVVRTRRGSESSGDMQLEVRKKKSHRSRTASDNHTESRKSKRKSSNPADVDRPTRRLKQADESPQRDSRQVTVYRHSKPPARADDVLQRDLADHFLSLVSRDSERGCSVHKALKRFHRDFVDEYDSHEDRENGLNRANSELHREDEKDLWRGLRLRRNDRGEIVVFA</sequence>
<evidence type="ECO:0000313" key="11">
    <source>
        <dbReference type="EMBL" id="KAJ5096981.1"/>
    </source>
</evidence>
<feature type="domain" description="Zinc finger C2H2 LYAR-type" evidence="10">
    <location>
        <begin position="30"/>
        <end position="57"/>
    </location>
</feature>
<keyword evidence="5" id="KW-0862">Zinc</keyword>
<evidence type="ECO:0000256" key="7">
    <source>
        <dbReference type="ARBA" id="ARBA00061084"/>
    </source>
</evidence>
<feature type="region of interest" description="Disordered" evidence="9">
    <location>
        <begin position="363"/>
        <end position="459"/>
    </location>
</feature>
<dbReference type="PANTHER" id="PTHR13100">
    <property type="entry name" value="CELL GROWTH-REGULATING NUCLEOLAR PROTEIN LYAR"/>
    <property type="match status" value="1"/>
</dbReference>
<protein>
    <recommendedName>
        <fullName evidence="10">Zinc finger C2H2 LYAR-type domain-containing protein</fullName>
    </recommendedName>
</protein>
<keyword evidence="2" id="KW-0479">Metal-binding</keyword>
<feature type="compositionally biased region" description="Polar residues" evidence="9">
    <location>
        <begin position="72"/>
        <end position="86"/>
    </location>
</feature>
<evidence type="ECO:0000256" key="2">
    <source>
        <dbReference type="ARBA" id="ARBA00022723"/>
    </source>
</evidence>
<dbReference type="Pfam" id="PF08790">
    <property type="entry name" value="zf-LYAR"/>
    <property type="match status" value="1"/>
</dbReference>
<reference evidence="11" key="1">
    <citation type="submission" date="2022-11" db="EMBL/GenBank/DDBJ databases">
        <authorList>
            <person name="Petersen C."/>
        </authorList>
    </citation>
    <scope>NUCLEOTIDE SEQUENCE</scope>
    <source>
        <strain evidence="11">IBT 30069</strain>
    </source>
</reference>
<feature type="region of interest" description="Disordered" evidence="9">
    <location>
        <begin position="504"/>
        <end position="523"/>
    </location>
</feature>
<feature type="region of interest" description="Disordered" evidence="9">
    <location>
        <begin position="217"/>
        <end position="347"/>
    </location>
</feature>
<dbReference type="GO" id="GO:0003677">
    <property type="term" value="F:DNA binding"/>
    <property type="evidence" value="ECO:0007669"/>
    <property type="project" value="InterPro"/>
</dbReference>
<dbReference type="OrthoDB" id="21474at2759"/>
<keyword evidence="4 8" id="KW-0863">Zinc-finger</keyword>
<evidence type="ECO:0000256" key="8">
    <source>
        <dbReference type="PROSITE-ProRule" id="PRU01145"/>
    </source>
</evidence>
<dbReference type="InterPro" id="IPR014898">
    <property type="entry name" value="Znf_C2H2_LYAR"/>
</dbReference>
<evidence type="ECO:0000259" key="10">
    <source>
        <dbReference type="Pfam" id="PF08790"/>
    </source>
</evidence>
<feature type="compositionally biased region" description="Pro residues" evidence="9">
    <location>
        <begin position="109"/>
        <end position="120"/>
    </location>
</feature>
<feature type="compositionally biased region" description="Basic and acidic residues" evidence="9">
    <location>
        <begin position="426"/>
        <end position="446"/>
    </location>
</feature>
<dbReference type="EMBL" id="JAPQKH010000005">
    <property type="protein sequence ID" value="KAJ5096981.1"/>
    <property type="molecule type" value="Genomic_DNA"/>
</dbReference>